<feature type="domain" description="Potassium channel" evidence="10">
    <location>
        <begin position="185"/>
        <end position="255"/>
    </location>
</feature>
<evidence type="ECO:0000259" key="10">
    <source>
        <dbReference type="Pfam" id="PF07885"/>
    </source>
</evidence>
<evidence type="ECO:0000256" key="2">
    <source>
        <dbReference type="ARBA" id="ARBA00010159"/>
    </source>
</evidence>
<sequence>MEQGSSQGITSPRHTLLHRSHSAPSIFVAAGGEASPGSEDDGGGLGSSPSEKSFVMLASAGVVIYLVCGVLVYVLTRGSFEGHKTTAVVDGFYFSVVTLCTIGYGDIVPNSEFTRLFTCSFILFGFGFVYILLNGLLAHFLDTQEGLLVTMVDGDRLSAALQTYVMDVKKRRMRVRMKVVLAVAVVAVCIALGTCMARLLEGLSWLDSFYLSVTSVTTVGYGDIAFKTVGGRIFAVVWLLVSTLAVARAFLYLVELRFDRRSRGVARWFLRKKMTFRDLVAADLNNDGVISTFYIYSCVPFTRGLLPPSVSAAAAVVYSSSLIEQGPKGGDPFGEEEEE</sequence>
<dbReference type="SUPFAM" id="SSF81324">
    <property type="entry name" value="Voltage-gated potassium channels"/>
    <property type="match status" value="2"/>
</dbReference>
<feature type="transmembrane region" description="Helical" evidence="9">
    <location>
        <begin position="113"/>
        <end position="133"/>
    </location>
</feature>
<comment type="subcellular location">
    <subcellularLocation>
        <location evidence="1">Membrane</location>
        <topology evidence="1">Multi-pass membrane protein</topology>
    </subcellularLocation>
</comment>
<organism evidence="11 12">
    <name type="scientific">Spirodela intermedia</name>
    <name type="common">Intermediate duckweed</name>
    <dbReference type="NCBI Taxonomy" id="51605"/>
    <lineage>
        <taxon>Eukaryota</taxon>
        <taxon>Viridiplantae</taxon>
        <taxon>Streptophyta</taxon>
        <taxon>Embryophyta</taxon>
        <taxon>Tracheophyta</taxon>
        <taxon>Spermatophyta</taxon>
        <taxon>Magnoliopsida</taxon>
        <taxon>Liliopsida</taxon>
        <taxon>Araceae</taxon>
        <taxon>Lemnoideae</taxon>
        <taxon>Spirodela</taxon>
    </lineage>
</organism>
<comment type="similarity">
    <text evidence="2">Belongs to the two pore domain potassium channel (TC 1.A.1.7) family.</text>
</comment>
<dbReference type="GO" id="GO:0030322">
    <property type="term" value="P:stabilization of membrane potential"/>
    <property type="evidence" value="ECO:0007669"/>
    <property type="project" value="TreeGrafter"/>
</dbReference>
<evidence type="ECO:0000313" key="12">
    <source>
        <dbReference type="Proteomes" id="UP000663760"/>
    </source>
</evidence>
<dbReference type="InterPro" id="IPR013099">
    <property type="entry name" value="K_chnl_dom"/>
</dbReference>
<evidence type="ECO:0000256" key="8">
    <source>
        <dbReference type="ARBA" id="ARBA00023303"/>
    </source>
</evidence>
<gene>
    <name evidence="11" type="ORF">SI8410_15019066</name>
</gene>
<feature type="transmembrane region" description="Helical" evidence="9">
    <location>
        <begin position="179"/>
        <end position="200"/>
    </location>
</feature>
<evidence type="ECO:0000256" key="7">
    <source>
        <dbReference type="ARBA" id="ARBA00023136"/>
    </source>
</evidence>
<keyword evidence="3" id="KW-0813">Transport</keyword>
<dbReference type="GO" id="GO:0022841">
    <property type="term" value="F:potassium ion leak channel activity"/>
    <property type="evidence" value="ECO:0007669"/>
    <property type="project" value="TreeGrafter"/>
</dbReference>
<keyword evidence="8" id="KW-0407">Ion channel</keyword>
<evidence type="ECO:0000256" key="3">
    <source>
        <dbReference type="ARBA" id="ARBA00022448"/>
    </source>
</evidence>
<evidence type="ECO:0000256" key="4">
    <source>
        <dbReference type="ARBA" id="ARBA00022692"/>
    </source>
</evidence>
<evidence type="ECO:0000256" key="1">
    <source>
        <dbReference type="ARBA" id="ARBA00004141"/>
    </source>
</evidence>
<evidence type="ECO:0000313" key="11">
    <source>
        <dbReference type="EMBL" id="CAA7408388.1"/>
    </source>
</evidence>
<evidence type="ECO:0000256" key="5">
    <source>
        <dbReference type="ARBA" id="ARBA00022989"/>
    </source>
</evidence>
<dbReference type="GO" id="GO:0009705">
    <property type="term" value="C:plant-type vacuole membrane"/>
    <property type="evidence" value="ECO:0007669"/>
    <property type="project" value="TreeGrafter"/>
</dbReference>
<dbReference type="AlphaFoldDB" id="A0A7I8LGF3"/>
<keyword evidence="6" id="KW-0406">Ion transport</keyword>
<dbReference type="PRINTS" id="PR01333">
    <property type="entry name" value="2POREKCHANEL"/>
</dbReference>
<evidence type="ECO:0000256" key="9">
    <source>
        <dbReference type="SAM" id="Phobius"/>
    </source>
</evidence>
<keyword evidence="7 9" id="KW-0472">Membrane</keyword>
<protein>
    <recommendedName>
        <fullName evidence="10">Potassium channel domain-containing protein</fullName>
    </recommendedName>
</protein>
<dbReference type="Pfam" id="PF07885">
    <property type="entry name" value="Ion_trans_2"/>
    <property type="match status" value="2"/>
</dbReference>
<reference evidence="11" key="1">
    <citation type="submission" date="2020-02" db="EMBL/GenBank/DDBJ databases">
        <authorList>
            <person name="Scholz U."/>
            <person name="Mascher M."/>
            <person name="Fiebig A."/>
        </authorList>
    </citation>
    <scope>NUCLEOTIDE SEQUENCE</scope>
</reference>
<feature type="transmembrane region" description="Helical" evidence="9">
    <location>
        <begin position="233"/>
        <end position="254"/>
    </location>
</feature>
<dbReference type="PANTHER" id="PTHR11003">
    <property type="entry name" value="POTASSIUM CHANNEL, SUBFAMILY K"/>
    <property type="match status" value="1"/>
</dbReference>
<feature type="domain" description="Potassium channel" evidence="10">
    <location>
        <begin position="62"/>
        <end position="135"/>
    </location>
</feature>
<keyword evidence="12" id="KW-1185">Reference proteome</keyword>
<dbReference type="GO" id="GO:0005886">
    <property type="term" value="C:plasma membrane"/>
    <property type="evidence" value="ECO:0007669"/>
    <property type="project" value="TreeGrafter"/>
</dbReference>
<proteinExistence type="inferred from homology"/>
<dbReference type="FunFam" id="1.10.287.70:FF:000167">
    <property type="entry name" value="Two-pore potassium channel 2-like"/>
    <property type="match status" value="1"/>
</dbReference>
<dbReference type="EMBL" id="LR746278">
    <property type="protein sequence ID" value="CAA7408388.1"/>
    <property type="molecule type" value="Genomic_DNA"/>
</dbReference>
<dbReference type="Gene3D" id="1.10.287.70">
    <property type="match status" value="2"/>
</dbReference>
<dbReference type="Proteomes" id="UP000663760">
    <property type="component" value="Chromosome 15"/>
</dbReference>
<keyword evidence="4 9" id="KW-0812">Transmembrane</keyword>
<dbReference type="GO" id="GO:0015271">
    <property type="term" value="F:outward rectifier potassium channel activity"/>
    <property type="evidence" value="ECO:0007669"/>
    <property type="project" value="TreeGrafter"/>
</dbReference>
<dbReference type="InterPro" id="IPR003280">
    <property type="entry name" value="2pore_dom_K_chnl"/>
</dbReference>
<feature type="transmembrane region" description="Helical" evidence="9">
    <location>
        <begin position="54"/>
        <end position="75"/>
    </location>
</feature>
<dbReference type="PANTHER" id="PTHR11003:SF303">
    <property type="entry name" value="OS01G0696100 PROTEIN"/>
    <property type="match status" value="1"/>
</dbReference>
<accession>A0A7I8LGF3</accession>
<feature type="transmembrane region" description="Helical" evidence="9">
    <location>
        <begin position="87"/>
        <end position="107"/>
    </location>
</feature>
<name>A0A7I8LGF3_SPIIN</name>
<evidence type="ECO:0000256" key="6">
    <source>
        <dbReference type="ARBA" id="ARBA00023065"/>
    </source>
</evidence>
<keyword evidence="5 9" id="KW-1133">Transmembrane helix</keyword>
<dbReference type="OrthoDB" id="415460at2759"/>